<evidence type="ECO:0000256" key="5">
    <source>
        <dbReference type="ARBA" id="ARBA00023002"/>
    </source>
</evidence>
<gene>
    <name evidence="7" type="ORF">F2P47_17460</name>
</gene>
<accession>A0A6N6VDQ1</accession>
<sequence>MTRMPAMFVPHGGGPCFFMDWNPPDEWDRHRQFLQDLAGTLPERPRALLVISGHWEERAFTVQTNPAPPLLFDYGGFPPHTYELTWPAPGDPALADRVHDLIRAAGLPAAKDAARGFDHGVFVPLKVAFPESDIPCVQLSVASDLDPARHIALGQALAPLRDEGVAIIGSGNTYHNMGVMMRSLRGGRRGDTVGGAFDIWLTEAVTCPDPDERNRRLVRWSEAPSGRDAHPREEHLIPLHVVAGAAGTDIGRKTLEDHVLGAVESAFRFG</sequence>
<dbReference type="GO" id="GO:0016702">
    <property type="term" value="F:oxidoreductase activity, acting on single donors with incorporation of molecular oxygen, incorporation of two atoms of oxygen"/>
    <property type="evidence" value="ECO:0007669"/>
    <property type="project" value="UniProtKB-ARBA"/>
</dbReference>
<dbReference type="EMBL" id="WESC01000030">
    <property type="protein sequence ID" value="KAB7738389.1"/>
    <property type="molecule type" value="Genomic_DNA"/>
</dbReference>
<evidence type="ECO:0000259" key="6">
    <source>
        <dbReference type="Pfam" id="PF02900"/>
    </source>
</evidence>
<dbReference type="PIRSF" id="PIRSF006157">
    <property type="entry name" value="Doxgns_DODA"/>
    <property type="match status" value="1"/>
</dbReference>
<dbReference type="PANTHER" id="PTHR30096">
    <property type="entry name" value="4,5-DOPA DIOXYGENASE EXTRADIOL-LIKE PROTEIN"/>
    <property type="match status" value="1"/>
</dbReference>
<dbReference type="CDD" id="cd07363">
    <property type="entry name" value="45_DOPA_Dioxygenase"/>
    <property type="match status" value="1"/>
</dbReference>
<comment type="caution">
    <text evidence="7">The sequence shown here is derived from an EMBL/GenBank/DDBJ whole genome shotgun (WGS) entry which is preliminary data.</text>
</comment>
<dbReference type="PANTHER" id="PTHR30096:SF0">
    <property type="entry name" value="4,5-DOPA DIOXYGENASE EXTRADIOL-LIKE PROTEIN"/>
    <property type="match status" value="1"/>
</dbReference>
<evidence type="ECO:0000313" key="8">
    <source>
        <dbReference type="Proteomes" id="UP000468901"/>
    </source>
</evidence>
<dbReference type="Proteomes" id="UP000468901">
    <property type="component" value="Unassembled WGS sequence"/>
</dbReference>
<evidence type="ECO:0000313" key="7">
    <source>
        <dbReference type="EMBL" id="KAB7738389.1"/>
    </source>
</evidence>
<comment type="cofactor">
    <cofactor evidence="1">
        <name>Zn(2+)</name>
        <dbReference type="ChEBI" id="CHEBI:29105"/>
    </cofactor>
</comment>
<dbReference type="InterPro" id="IPR014436">
    <property type="entry name" value="Extradiol_dOase_DODA"/>
</dbReference>
<name>A0A6N6VDQ1_9HYPH</name>
<dbReference type="InterPro" id="IPR004183">
    <property type="entry name" value="Xdiol_dOase_suB"/>
</dbReference>
<keyword evidence="5" id="KW-0560">Oxidoreductase</keyword>
<dbReference type="AlphaFoldDB" id="A0A6N6VDQ1"/>
<evidence type="ECO:0000256" key="2">
    <source>
        <dbReference type="ARBA" id="ARBA00007581"/>
    </source>
</evidence>
<organism evidence="7 8">
    <name type="scientific">Parvibaculum sedimenti</name>
    <dbReference type="NCBI Taxonomy" id="2608632"/>
    <lineage>
        <taxon>Bacteria</taxon>
        <taxon>Pseudomonadati</taxon>
        <taxon>Pseudomonadota</taxon>
        <taxon>Alphaproteobacteria</taxon>
        <taxon>Hyphomicrobiales</taxon>
        <taxon>Parvibaculaceae</taxon>
        <taxon>Parvibaculum</taxon>
    </lineage>
</organism>
<keyword evidence="3" id="KW-0479">Metal-binding</keyword>
<keyword evidence="4" id="KW-0862">Zinc</keyword>
<dbReference type="RefSeq" id="WP_152217673.1">
    <property type="nucleotide sequence ID" value="NZ_WESC01000030.1"/>
</dbReference>
<feature type="domain" description="Extradiol ring-cleavage dioxygenase class III enzyme subunit B" evidence="6">
    <location>
        <begin position="28"/>
        <end position="260"/>
    </location>
</feature>
<protein>
    <submittedName>
        <fullName evidence="7">Dioxygenase</fullName>
    </submittedName>
</protein>
<proteinExistence type="inferred from homology"/>
<dbReference type="SUPFAM" id="SSF53213">
    <property type="entry name" value="LigB-like"/>
    <property type="match status" value="1"/>
</dbReference>
<reference evidence="7 8" key="1">
    <citation type="submission" date="2019-09" db="EMBL/GenBank/DDBJ databases">
        <title>Parvibaculum sedimenti sp. nov., isolated from sediment.</title>
        <authorList>
            <person name="Wang Y."/>
        </authorList>
    </citation>
    <scope>NUCLEOTIDE SEQUENCE [LARGE SCALE GENOMIC DNA]</scope>
    <source>
        <strain evidence="7 8">HXT-9</strain>
    </source>
</reference>
<evidence type="ECO:0000256" key="3">
    <source>
        <dbReference type="ARBA" id="ARBA00022723"/>
    </source>
</evidence>
<evidence type="ECO:0000256" key="1">
    <source>
        <dbReference type="ARBA" id="ARBA00001947"/>
    </source>
</evidence>
<evidence type="ECO:0000256" key="4">
    <source>
        <dbReference type="ARBA" id="ARBA00022833"/>
    </source>
</evidence>
<dbReference type="GO" id="GO:0008270">
    <property type="term" value="F:zinc ion binding"/>
    <property type="evidence" value="ECO:0007669"/>
    <property type="project" value="InterPro"/>
</dbReference>
<dbReference type="Pfam" id="PF02900">
    <property type="entry name" value="LigB"/>
    <property type="match status" value="1"/>
</dbReference>
<comment type="similarity">
    <text evidence="2">Belongs to the DODA-type extradiol aromatic ring-opening dioxygenase family.</text>
</comment>
<dbReference type="GO" id="GO:0008198">
    <property type="term" value="F:ferrous iron binding"/>
    <property type="evidence" value="ECO:0007669"/>
    <property type="project" value="InterPro"/>
</dbReference>
<keyword evidence="8" id="KW-1185">Reference proteome</keyword>
<dbReference type="Gene3D" id="3.40.830.10">
    <property type="entry name" value="LigB-like"/>
    <property type="match status" value="1"/>
</dbReference>
<keyword evidence="7" id="KW-0223">Dioxygenase</keyword>